<dbReference type="SUPFAM" id="SSF51735">
    <property type="entry name" value="NAD(P)-binding Rossmann-fold domains"/>
    <property type="match status" value="1"/>
</dbReference>
<dbReference type="RefSeq" id="WP_186962967.1">
    <property type="nucleotide sequence ID" value="NZ_JACOPR010000002.1"/>
</dbReference>
<dbReference type="Gene3D" id="3.90.25.10">
    <property type="entry name" value="UDP-galactose 4-epimerase, domain 1"/>
    <property type="match status" value="1"/>
</dbReference>
<evidence type="ECO:0000259" key="3">
    <source>
        <dbReference type="Pfam" id="PF04321"/>
    </source>
</evidence>
<dbReference type="PANTHER" id="PTHR10491:SF4">
    <property type="entry name" value="METHIONINE ADENOSYLTRANSFERASE 2 SUBUNIT BETA"/>
    <property type="match status" value="1"/>
</dbReference>
<protein>
    <recommendedName>
        <fullName evidence="2">dTDP-4-dehydrorhamnose reductase</fullName>
        <ecNumber evidence="2">1.1.1.133</ecNumber>
    </recommendedName>
</protein>
<dbReference type="CDD" id="cd05254">
    <property type="entry name" value="dTDP_HR_like_SDR_e"/>
    <property type="match status" value="1"/>
</dbReference>
<evidence type="ECO:0000256" key="1">
    <source>
        <dbReference type="ARBA" id="ARBA00010944"/>
    </source>
</evidence>
<evidence type="ECO:0000313" key="4">
    <source>
        <dbReference type="EMBL" id="MBC5729744.1"/>
    </source>
</evidence>
<evidence type="ECO:0000313" key="5">
    <source>
        <dbReference type="Proteomes" id="UP000660021"/>
    </source>
</evidence>
<gene>
    <name evidence="4" type="primary">rfbD</name>
    <name evidence="4" type="ORF">H8S34_02710</name>
</gene>
<reference evidence="4 5" key="1">
    <citation type="submission" date="2020-08" db="EMBL/GenBank/DDBJ databases">
        <title>Genome public.</title>
        <authorList>
            <person name="Liu C."/>
            <person name="Sun Q."/>
        </authorList>
    </citation>
    <scope>NUCLEOTIDE SEQUENCE [LARGE SCALE GENOMIC DNA]</scope>
    <source>
        <strain evidence="4 5">New-38</strain>
    </source>
</reference>
<proteinExistence type="inferred from homology"/>
<dbReference type="GO" id="GO:0008831">
    <property type="term" value="F:dTDP-4-dehydrorhamnose reductase activity"/>
    <property type="evidence" value="ECO:0007669"/>
    <property type="project" value="UniProtKB-EC"/>
</dbReference>
<accession>A0ABR7HQF1</accession>
<dbReference type="Proteomes" id="UP000660021">
    <property type="component" value="Unassembled WGS sequence"/>
</dbReference>
<comment type="pathway">
    <text evidence="2">Carbohydrate biosynthesis; dTDP-L-rhamnose biosynthesis.</text>
</comment>
<comment type="caution">
    <text evidence="4">The sequence shown here is derived from an EMBL/GenBank/DDBJ whole genome shotgun (WGS) entry which is preliminary data.</text>
</comment>
<evidence type="ECO:0000256" key="2">
    <source>
        <dbReference type="RuleBase" id="RU364082"/>
    </source>
</evidence>
<dbReference type="NCBIfam" id="TIGR01214">
    <property type="entry name" value="rmlD"/>
    <property type="match status" value="1"/>
</dbReference>
<dbReference type="InterPro" id="IPR005913">
    <property type="entry name" value="dTDP_dehydrorham_reduct"/>
</dbReference>
<organism evidence="4 5">
    <name type="scientific">Pseudoflavonifractor hominis</name>
    <dbReference type="NCBI Taxonomy" id="2763059"/>
    <lineage>
        <taxon>Bacteria</taxon>
        <taxon>Bacillati</taxon>
        <taxon>Bacillota</taxon>
        <taxon>Clostridia</taxon>
        <taxon>Eubacteriales</taxon>
        <taxon>Oscillospiraceae</taxon>
        <taxon>Pseudoflavonifractor</taxon>
    </lineage>
</organism>
<dbReference type="InterPro" id="IPR029903">
    <property type="entry name" value="RmlD-like-bd"/>
</dbReference>
<keyword evidence="5" id="KW-1185">Reference proteome</keyword>
<dbReference type="PANTHER" id="PTHR10491">
    <property type="entry name" value="DTDP-4-DEHYDRORHAMNOSE REDUCTASE"/>
    <property type="match status" value="1"/>
</dbReference>
<comment type="similarity">
    <text evidence="1 2">Belongs to the dTDP-4-dehydrorhamnose reductase family.</text>
</comment>
<dbReference type="EMBL" id="JACOPR010000002">
    <property type="protein sequence ID" value="MBC5729744.1"/>
    <property type="molecule type" value="Genomic_DNA"/>
</dbReference>
<keyword evidence="2" id="KW-0521">NADP</keyword>
<sequence length="282" mass="31366">MKVLVTGASGQLGYDVCRELTARGVENCGVSSKEMDITDPQAVLDFVMAYKPDMVIHCAAYTKVDQAEEEAEKAFAVNGNGTRNIAQACQKLHAKMLYISTDYVFPGTGEQFYEVDDPKGPLNVYGKSKLEGELAVQELLEQYFIVRISWVFGEHGNNFVKTMLRLAEQHQTIRVVDDQIGSPTYTRHAAQAICDIINSKNYGIYHLTNSGICSWAEFAREIFHIANRSVSVIPIASDAYPTKAVRPHNSRLSKSASDALGWTPLPDWRTALYEYLGEIDAL</sequence>
<dbReference type="Gene3D" id="3.40.50.720">
    <property type="entry name" value="NAD(P)-binding Rossmann-like Domain"/>
    <property type="match status" value="1"/>
</dbReference>
<name>A0ABR7HQF1_9FIRM</name>
<dbReference type="EC" id="1.1.1.133" evidence="2"/>
<dbReference type="InterPro" id="IPR036291">
    <property type="entry name" value="NAD(P)-bd_dom_sf"/>
</dbReference>
<feature type="domain" description="RmlD-like substrate binding" evidence="3">
    <location>
        <begin position="1"/>
        <end position="278"/>
    </location>
</feature>
<keyword evidence="2 4" id="KW-0560">Oxidoreductase</keyword>
<dbReference type="Pfam" id="PF04321">
    <property type="entry name" value="RmlD_sub_bind"/>
    <property type="match status" value="1"/>
</dbReference>
<comment type="function">
    <text evidence="2">Catalyzes the reduction of dTDP-6-deoxy-L-lyxo-4-hexulose to yield dTDP-L-rhamnose.</text>
</comment>